<dbReference type="Proteomes" id="UP000037043">
    <property type="component" value="Unassembled WGS sequence"/>
</dbReference>
<gene>
    <name evidence="1" type="ORF">CLHOM_12720</name>
</gene>
<comment type="caution">
    <text evidence="1">The sequence shown here is derived from an EMBL/GenBank/DDBJ whole genome shotgun (WGS) entry which is preliminary data.</text>
</comment>
<accession>A0A0L6ZBD4</accession>
<dbReference type="AlphaFoldDB" id="A0A0L6ZBD4"/>
<dbReference type="RefSeq" id="WP_052220851.1">
    <property type="nucleotide sequence ID" value="NZ_LHUR01000017.1"/>
</dbReference>
<evidence type="ECO:0000313" key="1">
    <source>
        <dbReference type="EMBL" id="KOA20276.1"/>
    </source>
</evidence>
<sequence length="99" mass="11649">MKDNLEYTNAKIIVMDKDEKTIIDKPLIKLPLAEKIYEIEGKKLFGVSSPCILERRRIDYNTCRDTASKLENGKRYKSSEVDWLLELYNLKGEYIIVIY</sequence>
<name>A0A0L6ZBD4_9CLOT</name>
<keyword evidence="2" id="KW-1185">Reference proteome</keyword>
<reference evidence="2" key="1">
    <citation type="submission" date="2015-08" db="EMBL/GenBank/DDBJ databases">
        <title>Genome sequence of the strict anaerobe Clostridium homopropionicum LuHBu1 (DSM 5847T).</title>
        <authorList>
            <person name="Poehlein A."/>
            <person name="Beck M."/>
            <person name="Schiel-Bengelsdorf B."/>
            <person name="Bengelsdorf F.R."/>
            <person name="Daniel R."/>
            <person name="Duerre P."/>
        </authorList>
    </citation>
    <scope>NUCLEOTIDE SEQUENCE [LARGE SCALE GENOMIC DNA]</scope>
    <source>
        <strain evidence="2">DSM 5847</strain>
    </source>
</reference>
<organism evidence="1 2">
    <name type="scientific">Clostridium homopropionicum DSM 5847</name>
    <dbReference type="NCBI Taxonomy" id="1121318"/>
    <lineage>
        <taxon>Bacteria</taxon>
        <taxon>Bacillati</taxon>
        <taxon>Bacillota</taxon>
        <taxon>Clostridia</taxon>
        <taxon>Eubacteriales</taxon>
        <taxon>Clostridiaceae</taxon>
        <taxon>Clostridium</taxon>
    </lineage>
</organism>
<protein>
    <submittedName>
        <fullName evidence="1">Uncharacterized protein</fullName>
    </submittedName>
</protein>
<proteinExistence type="predicted"/>
<dbReference type="EMBL" id="LHUR01000017">
    <property type="protein sequence ID" value="KOA20276.1"/>
    <property type="molecule type" value="Genomic_DNA"/>
</dbReference>
<evidence type="ECO:0000313" key="2">
    <source>
        <dbReference type="Proteomes" id="UP000037043"/>
    </source>
</evidence>
<dbReference type="STRING" id="36844.SAMN04488501_11741"/>
<dbReference type="PATRIC" id="fig|1121318.3.peg.1286"/>